<keyword evidence="1" id="KW-1133">Transmembrane helix</keyword>
<evidence type="ECO:0000256" key="1">
    <source>
        <dbReference type="SAM" id="Phobius"/>
    </source>
</evidence>
<proteinExistence type="predicted"/>
<dbReference type="EMBL" id="PVNL01000041">
    <property type="protein sequence ID" value="PRQ08457.1"/>
    <property type="molecule type" value="Genomic_DNA"/>
</dbReference>
<feature type="transmembrane region" description="Helical" evidence="1">
    <location>
        <begin position="12"/>
        <end position="34"/>
    </location>
</feature>
<dbReference type="OrthoDB" id="138542at2"/>
<keyword evidence="1" id="KW-0812">Transmembrane</keyword>
<evidence type="ECO:0000313" key="3">
    <source>
        <dbReference type="Proteomes" id="UP000238823"/>
    </source>
</evidence>
<evidence type="ECO:0000313" key="2">
    <source>
        <dbReference type="EMBL" id="PRQ08457.1"/>
    </source>
</evidence>
<sequence length="445" mass="49585">MGRARQIERRATLKGVLQLVLIVTVFCFAMAALYQRMRFPSREPTRTWIDHLDLAEPAFTARCGPGDESPLLTVVTSPEKVDWVQHGADTFMDTCRNMRIRVVPRTDFQAIAEIEAGSLTPSLWLPSDELFADYLEDRWILEDRPPLTRGPSLLRMPVVLLMWSDRADALEVLWPDAEASPEFVAELGCPGVARGPATSSETPAPRSWQDWFDDETAHSRRATADTIASWSTIDVRYTTPTRSSMGALVLIAMVEGYLSANNISPTDEDELAHVLELQGDALEDWLRRCDAHGPREFDGPPRTLAQRMFQRGPTGLDGVLIYEHLALEILAQDQPSMQIIYPQGLTVADHPSVTFAGENARSAQLFAQSLAAETMQHQAVSHNLRPSNPKIVLRDAAVPGAQNLFLRLREHGVRLELAGSEPGPTLQRDPLRELLEIWSDATGRN</sequence>
<keyword evidence="1" id="KW-0472">Membrane</keyword>
<reference evidence="2 3" key="1">
    <citation type="submission" date="2018-03" db="EMBL/GenBank/DDBJ databases">
        <title>Draft Genome Sequences of the Obligatory Marine Myxobacteria Enhygromyxa salina SWB007.</title>
        <authorList>
            <person name="Poehlein A."/>
            <person name="Moghaddam J.A."/>
            <person name="Harms H."/>
            <person name="Alanjari M."/>
            <person name="Koenig G.M."/>
            <person name="Daniel R."/>
            <person name="Schaeberle T.F."/>
        </authorList>
    </citation>
    <scope>NUCLEOTIDE SEQUENCE [LARGE SCALE GENOMIC DNA]</scope>
    <source>
        <strain evidence="2 3">SWB007</strain>
    </source>
</reference>
<accession>A0A2S9YTL6</accession>
<organism evidence="2 3">
    <name type="scientific">Enhygromyxa salina</name>
    <dbReference type="NCBI Taxonomy" id="215803"/>
    <lineage>
        <taxon>Bacteria</taxon>
        <taxon>Pseudomonadati</taxon>
        <taxon>Myxococcota</taxon>
        <taxon>Polyangia</taxon>
        <taxon>Nannocystales</taxon>
        <taxon>Nannocystaceae</taxon>
        <taxon>Enhygromyxa</taxon>
    </lineage>
</organism>
<evidence type="ECO:0008006" key="4">
    <source>
        <dbReference type="Google" id="ProtNLM"/>
    </source>
</evidence>
<dbReference type="AlphaFoldDB" id="A0A2S9YTL6"/>
<dbReference type="RefSeq" id="WP_146157491.1">
    <property type="nucleotide sequence ID" value="NZ_PVNL01000041.1"/>
</dbReference>
<comment type="caution">
    <text evidence="2">The sequence shown here is derived from an EMBL/GenBank/DDBJ whole genome shotgun (WGS) entry which is preliminary data.</text>
</comment>
<gene>
    <name evidence="2" type="ORF">ENSA7_17420</name>
</gene>
<name>A0A2S9YTL6_9BACT</name>
<dbReference type="Proteomes" id="UP000238823">
    <property type="component" value="Unassembled WGS sequence"/>
</dbReference>
<protein>
    <recommendedName>
        <fullName evidence="4">Bacterial extracellular solute-binding protein</fullName>
    </recommendedName>
</protein>